<evidence type="ECO:0000256" key="1">
    <source>
        <dbReference type="SAM" id="SignalP"/>
    </source>
</evidence>
<dbReference type="AlphaFoldDB" id="A0A972VVC1"/>
<sequence>MSKTWWFAAPLTVMLLVSLDSPSLRASDYGTRGLIDIPTARMAADGTLTATAAIQSRTSAYALTYQATPWLETTFRYTGFNDFFYYDRNYEAKVRLLQEGPRLPQVAIGIRDVVGTGAFGAEYLVASKTIDNFDFTLGVGWGRLAGKGDVSNPLKLISDEFVVRDQNTGKGGKVSTGSFFSGDKVGFFGGLRYQFQGLPVSALLEYNPDQYDFEVNGGGLRPKSPWSVGLDWSVAPGIMLSLSRQHNEEWGLSLSAALDTVSLASKSVPRYMKSSLDMTAEELPAGLDGQSWYDNLLFDMERSGLLLLEAGIPSGSRTADLVIGNQKFPVWADAVSRTVVLADLHLPRNITSVNLVIEDNGHRVHSLRTVLPSRQVKTTVRKSVRNAAFAGQVQILPALPLDKVDHKTNFVTRKVAFDVNIGNRLQLFDPDDPARYQLYLKLGANLALPRNWTLRGAYGVNLHNTFDESTRSSDSILPHVRTDIVRYLQEGESGLDSLFLDKRSTWQNGLHYRLFGGVLEEMYSGVGGEVLYQPHASRLAFSVSANWVKQRDYAKTFDHLDYQTTTAFVSAFWATPFYHYDAAVHVGRYLAKDVGATFELRRTFDNGWMIGLWATLTDVPFDDFGEGSFDKGMYFRIPLNGLFGNSTRAAYAMRMRPIQRDGGQRLEDYSGNLWFDLRGSRYDAFNDQRPRMTP</sequence>
<reference evidence="2" key="1">
    <citation type="submission" date="2020-05" db="EMBL/GenBank/DDBJ databases">
        <title>Sulfur intermediates as new biogeochemical hubs in an aquatic model microbial ecosystem.</title>
        <authorList>
            <person name="Vigneron A."/>
        </authorList>
    </citation>
    <scope>NUCLEOTIDE SEQUENCE</scope>
    <source>
        <strain evidence="2">Bin.250</strain>
    </source>
</reference>
<comment type="caution">
    <text evidence="2">The sequence shown here is derived from an EMBL/GenBank/DDBJ whole genome shotgun (WGS) entry which is preliminary data.</text>
</comment>
<gene>
    <name evidence="2" type="ORF">HQ497_06040</name>
</gene>
<organism evidence="2 3">
    <name type="scientific">SAR86 cluster bacterium</name>
    <dbReference type="NCBI Taxonomy" id="2030880"/>
    <lineage>
        <taxon>Bacteria</taxon>
        <taxon>Pseudomonadati</taxon>
        <taxon>Pseudomonadota</taxon>
        <taxon>Gammaproteobacteria</taxon>
        <taxon>SAR86 cluster</taxon>
    </lineage>
</organism>
<evidence type="ECO:0000313" key="3">
    <source>
        <dbReference type="Proteomes" id="UP000754644"/>
    </source>
</evidence>
<dbReference type="Proteomes" id="UP000754644">
    <property type="component" value="Unassembled WGS sequence"/>
</dbReference>
<protein>
    <submittedName>
        <fullName evidence="2">YjbH domain-containing protein</fullName>
    </submittedName>
</protein>
<accession>A0A972VVC1</accession>
<dbReference type="EMBL" id="JABMOJ010000223">
    <property type="protein sequence ID" value="NQV64908.1"/>
    <property type="molecule type" value="Genomic_DNA"/>
</dbReference>
<evidence type="ECO:0000313" key="2">
    <source>
        <dbReference type="EMBL" id="NQV64908.1"/>
    </source>
</evidence>
<dbReference type="Pfam" id="PF06082">
    <property type="entry name" value="YjbH"/>
    <property type="match status" value="1"/>
</dbReference>
<feature type="chain" id="PRO_5037836616" evidence="1">
    <location>
        <begin position="27"/>
        <end position="694"/>
    </location>
</feature>
<dbReference type="InterPro" id="IPR010344">
    <property type="entry name" value="YbjH"/>
</dbReference>
<name>A0A972VVC1_9GAMM</name>
<feature type="signal peptide" evidence="1">
    <location>
        <begin position="1"/>
        <end position="26"/>
    </location>
</feature>
<proteinExistence type="predicted"/>
<keyword evidence="1" id="KW-0732">Signal</keyword>